<dbReference type="Proteomes" id="UP000031368">
    <property type="component" value="Chromosome"/>
</dbReference>
<dbReference type="HOGENOM" id="CLU_2809455_0_0_5"/>
<organism evidence="1 2">
    <name type="scientific">Rhizobium gallicum bv. gallicum R602sp</name>
    <dbReference type="NCBI Taxonomy" id="1041138"/>
    <lineage>
        <taxon>Bacteria</taxon>
        <taxon>Pseudomonadati</taxon>
        <taxon>Pseudomonadota</taxon>
        <taxon>Alphaproteobacteria</taxon>
        <taxon>Hyphomicrobiales</taxon>
        <taxon>Rhizobiaceae</taxon>
        <taxon>Rhizobium/Agrobacterium group</taxon>
        <taxon>Rhizobium</taxon>
    </lineage>
</organism>
<accession>A0A0B4X6E0</accession>
<dbReference type="AlphaFoldDB" id="A0A0B4X6E0"/>
<evidence type="ECO:0000313" key="2">
    <source>
        <dbReference type="Proteomes" id="UP000031368"/>
    </source>
</evidence>
<dbReference type="EMBL" id="CP006877">
    <property type="protein sequence ID" value="AJD42052.1"/>
    <property type="molecule type" value="Genomic_DNA"/>
</dbReference>
<reference evidence="1 2" key="1">
    <citation type="submission" date="2013-11" db="EMBL/GenBank/DDBJ databases">
        <title>Complete genome sequence of Rhizobium gallicum bv. gallicum R602.</title>
        <authorList>
            <person name="Bustos P."/>
            <person name="Santamaria R.I."/>
            <person name="Lozano L."/>
            <person name="Acosta J.L."/>
            <person name="Ormeno-Orrillo E."/>
            <person name="Rogel M.A."/>
            <person name="Romero D."/>
            <person name="Cevallos M.A."/>
            <person name="Martinez-Romero E."/>
            <person name="Gonzalez V."/>
        </authorList>
    </citation>
    <scope>NUCLEOTIDE SEQUENCE [LARGE SCALE GENOMIC DNA]</scope>
    <source>
        <strain evidence="1 2">R602</strain>
    </source>
</reference>
<dbReference type="KEGG" id="rga:RGR602_CH02732"/>
<evidence type="ECO:0000313" key="1">
    <source>
        <dbReference type="EMBL" id="AJD42052.1"/>
    </source>
</evidence>
<name>A0A0B4X6E0_9HYPH</name>
<keyword evidence="2" id="KW-1185">Reference proteome</keyword>
<sequence length="67" mass="7247">MRFEFDEASDLCSTEDRQALCQLGSYTIHESNPPLASNLSRKRAGLVIPVAAVQPAMPALASKRLCA</sequence>
<proteinExistence type="predicted"/>
<gene>
    <name evidence="1" type="ORF">RGR602_CH02732</name>
</gene>
<protein>
    <submittedName>
        <fullName evidence="1">Uncharacterized protein</fullName>
    </submittedName>
</protein>